<gene>
    <name evidence="6" type="ORF">C1706_03385</name>
</gene>
<comment type="pathway">
    <text evidence="1">Cell wall biogenesis; cell wall polysaccharide biosynthesis.</text>
</comment>
<dbReference type="OrthoDB" id="5174363at2"/>
<keyword evidence="3" id="KW-0328">Glycosyltransferase</keyword>
<evidence type="ECO:0000256" key="4">
    <source>
        <dbReference type="ARBA" id="ARBA00022679"/>
    </source>
</evidence>
<dbReference type="PANTHER" id="PTHR43179:SF12">
    <property type="entry name" value="GALACTOFURANOSYLTRANSFERASE GLFT2"/>
    <property type="match status" value="1"/>
</dbReference>
<reference evidence="6 7" key="1">
    <citation type="submission" date="2018-01" db="EMBL/GenBank/DDBJ databases">
        <title>Lactibacter flavus gen. nov., sp. nov., a novel bacterium of the family Propionibacteriaceae isolated from raw milk and dairy products.</title>
        <authorList>
            <person name="Wenning M."/>
            <person name="Breitenwieser F."/>
            <person name="Huptas C."/>
            <person name="von Neubeck M."/>
            <person name="Busse H.-J."/>
            <person name="Scherer S."/>
        </authorList>
    </citation>
    <scope>NUCLEOTIDE SEQUENCE [LARGE SCALE GENOMIC DNA]</scope>
    <source>
        <strain evidence="6 7">VG341</strain>
    </source>
</reference>
<comment type="caution">
    <text evidence="6">The sequence shown here is derived from an EMBL/GenBank/DDBJ whole genome shotgun (WGS) entry which is preliminary data.</text>
</comment>
<dbReference type="AlphaFoldDB" id="A0A4Q2EIK3"/>
<feature type="domain" description="Glycosyltransferase 2-like" evidence="5">
    <location>
        <begin position="4"/>
        <end position="164"/>
    </location>
</feature>
<dbReference type="GO" id="GO:0016757">
    <property type="term" value="F:glycosyltransferase activity"/>
    <property type="evidence" value="ECO:0007669"/>
    <property type="project" value="UniProtKB-KW"/>
</dbReference>
<accession>A0A4Q2EIK3</accession>
<evidence type="ECO:0000256" key="2">
    <source>
        <dbReference type="ARBA" id="ARBA00006739"/>
    </source>
</evidence>
<dbReference type="Pfam" id="PF00535">
    <property type="entry name" value="Glycos_transf_2"/>
    <property type="match status" value="1"/>
</dbReference>
<evidence type="ECO:0000256" key="1">
    <source>
        <dbReference type="ARBA" id="ARBA00004776"/>
    </source>
</evidence>
<keyword evidence="4 6" id="KW-0808">Transferase</keyword>
<dbReference type="SUPFAM" id="SSF53448">
    <property type="entry name" value="Nucleotide-diphospho-sugar transferases"/>
    <property type="match status" value="1"/>
</dbReference>
<evidence type="ECO:0000313" key="7">
    <source>
        <dbReference type="Proteomes" id="UP000290624"/>
    </source>
</evidence>
<keyword evidence="7" id="KW-1185">Reference proteome</keyword>
<organism evidence="6 7">
    <name type="scientific">Propioniciclava flava</name>
    <dbReference type="NCBI Taxonomy" id="2072026"/>
    <lineage>
        <taxon>Bacteria</taxon>
        <taxon>Bacillati</taxon>
        <taxon>Actinomycetota</taxon>
        <taxon>Actinomycetes</taxon>
        <taxon>Propionibacteriales</taxon>
        <taxon>Propionibacteriaceae</taxon>
        <taxon>Propioniciclava</taxon>
    </lineage>
</organism>
<dbReference type="EMBL" id="PPCV01000002">
    <property type="protein sequence ID" value="RXW32933.1"/>
    <property type="molecule type" value="Genomic_DNA"/>
</dbReference>
<dbReference type="Proteomes" id="UP000290624">
    <property type="component" value="Unassembled WGS sequence"/>
</dbReference>
<evidence type="ECO:0000313" key="6">
    <source>
        <dbReference type="EMBL" id="RXW32933.1"/>
    </source>
</evidence>
<protein>
    <submittedName>
        <fullName evidence="6">Glycosyl transferase</fullName>
    </submittedName>
</protein>
<dbReference type="PANTHER" id="PTHR43179">
    <property type="entry name" value="RHAMNOSYLTRANSFERASE WBBL"/>
    <property type="match status" value="1"/>
</dbReference>
<dbReference type="InterPro" id="IPR029044">
    <property type="entry name" value="Nucleotide-diphossugar_trans"/>
</dbReference>
<sequence length="343" mass="37184">MLVSVVVLAYGDEPWLVESVQSALASEGVDVEVVVVDNGAQESVAAIRGLDPRITIVSPGRNTGFAGGVNLGVAHSRGEIICMLNSDAHVAPDCIALLTAKVVEQDGIAGALILLNDEPDTINSAGNPLHILGLSWAGMMGLPRTQAPAEGSFASASGACMALTRSHWDRVGGFPEEYFAYHEDLDLSWRTRQLGLPVTVLADAACWHHYEYGRTRIKNYLLERNRILFLMTCHEGRTLAALALPLLALEIAMLALAVAQGWAGQKIKGWAWLITHPGTIARRRRTVQAARRLPDAALVPYLVTRFTAPQEEMPAAGRVLERVLQGYWRLARVAIEAGHRPHS</sequence>
<name>A0A4Q2EIK3_9ACTN</name>
<dbReference type="Gene3D" id="3.90.550.10">
    <property type="entry name" value="Spore Coat Polysaccharide Biosynthesis Protein SpsA, Chain A"/>
    <property type="match status" value="1"/>
</dbReference>
<dbReference type="RefSeq" id="WP_129457834.1">
    <property type="nucleotide sequence ID" value="NZ_PPCV01000002.1"/>
</dbReference>
<evidence type="ECO:0000259" key="5">
    <source>
        <dbReference type="Pfam" id="PF00535"/>
    </source>
</evidence>
<proteinExistence type="inferred from homology"/>
<evidence type="ECO:0000256" key="3">
    <source>
        <dbReference type="ARBA" id="ARBA00022676"/>
    </source>
</evidence>
<dbReference type="InterPro" id="IPR001173">
    <property type="entry name" value="Glyco_trans_2-like"/>
</dbReference>
<comment type="similarity">
    <text evidence="2">Belongs to the glycosyltransferase 2 family.</text>
</comment>